<evidence type="ECO:0008006" key="5">
    <source>
        <dbReference type="Google" id="ProtNLM"/>
    </source>
</evidence>
<evidence type="ECO:0000259" key="1">
    <source>
        <dbReference type="Pfam" id="PF01935"/>
    </source>
</evidence>
<dbReference type="InterPro" id="IPR051162">
    <property type="entry name" value="T4SS_component"/>
</dbReference>
<name>A0A0G0IGG1_9BACT</name>
<dbReference type="InterPro" id="IPR027417">
    <property type="entry name" value="P-loop_NTPase"/>
</dbReference>
<evidence type="ECO:0000313" key="3">
    <source>
        <dbReference type="EMBL" id="KKQ23299.1"/>
    </source>
</evidence>
<proteinExistence type="predicted"/>
<accession>A0A0G0IGG1</accession>
<dbReference type="Pfam" id="PF26449">
    <property type="entry name" value="DUF8128"/>
    <property type="match status" value="1"/>
</dbReference>
<sequence length="795" mass="90043">MGILIVLFFLIIACSLVASFFYLRIIRQKRLTEALNLKLLLVRLPQKQAKDFSSESAGSASSGWKDEVNFSSQLFGILAGLKSPFLLEAAVHHIGEEIHFYVSVPKESIEFVSRQIEGLWKESQIELVDDYNIFNPVGVNSGVYLKQSLSYALPIRTYAEAGVDTFAPILSGLSKINEVGEGAAIQIIARPAPKSIKKSIFKFIENLKKGKNFEDILGTSQFIKWKDVTKALNPPKKGEEKENKIIDDEAIKSLEEKLSKPLLSINARIIVSAASQYQTDSILESIVGGYQQFSAPRRQEFRIVRPRNPKNLIYQFSFREFDDNQSIILNTEELASMFHFPTISSDVPKIEWLKAKEAAPPAALPKSGVLIGETSFRNEKSPVYITEDDRRRHIYIAGQTGTGKSNLLRFMSIEDIEQGKGVAVIDPHGDLIEKILGLIPKNRIDDVIIFDPSDFWRPLGLNMLEYDFERPEQKTFIVDEILGIFYKLFPESGEALGPVFQQYMRNTLLLLMEDAINEPATLMEVPRIFSDLEFRKRKLSRITNPVVLDFWEKEASKVSGEASISNMAPYITSKFNNFTANDYIRPIIGQTKSAFDFRQIMDEGKILLVNLSKGRIGDLNANLLGMIIVGKILMAALSRVDSPEEKRRDFNLYIDEFQNFTTESIAIILSEARKYRLNLTIAHQFIAQLTENIRDAVFGNVGNIIAFRVGATDAEFLIKQFEPVFSQNDLVNIDNYSAYVKILTAGKTAKPFNIKTLLVKRSNEELAEKIKELSRVKFGRDRQEVEDEILRRLRG</sequence>
<dbReference type="Gene3D" id="3.40.50.300">
    <property type="entry name" value="P-loop containing nucleotide triphosphate hydrolases"/>
    <property type="match status" value="2"/>
</dbReference>
<reference evidence="3 4" key="1">
    <citation type="journal article" date="2015" name="Nature">
        <title>rRNA introns, odd ribosomes, and small enigmatic genomes across a large radiation of phyla.</title>
        <authorList>
            <person name="Brown C.T."/>
            <person name="Hug L.A."/>
            <person name="Thomas B.C."/>
            <person name="Sharon I."/>
            <person name="Castelle C.J."/>
            <person name="Singh A."/>
            <person name="Wilkins M.J."/>
            <person name="Williams K.H."/>
            <person name="Banfield J.F."/>
        </authorList>
    </citation>
    <scope>NUCLEOTIDE SEQUENCE [LARGE SCALE GENOMIC DNA]</scope>
</reference>
<feature type="domain" description="Helicase HerA central" evidence="1">
    <location>
        <begin position="377"/>
        <end position="432"/>
    </location>
</feature>
<comment type="caution">
    <text evidence="3">The sequence shown here is derived from an EMBL/GenBank/DDBJ whole genome shotgun (WGS) entry which is preliminary data.</text>
</comment>
<dbReference type="CDD" id="cd01127">
    <property type="entry name" value="TrwB_TraG_TraD_VirD4"/>
    <property type="match status" value="1"/>
</dbReference>
<dbReference type="PANTHER" id="PTHR30121:SF11">
    <property type="entry name" value="AAA+ ATPASE DOMAIN-CONTAINING PROTEIN"/>
    <property type="match status" value="1"/>
</dbReference>
<evidence type="ECO:0000259" key="2">
    <source>
        <dbReference type="Pfam" id="PF26449"/>
    </source>
</evidence>
<gene>
    <name evidence="3" type="ORF">US36_C0002G0024</name>
</gene>
<dbReference type="Pfam" id="PF01935">
    <property type="entry name" value="DUF87"/>
    <property type="match status" value="1"/>
</dbReference>
<dbReference type="PATRIC" id="fig|1619010.3.peg.72"/>
<organism evidence="3 4">
    <name type="scientific">Candidatus Wolfebacteria bacterium GW2011_GWC1_37_10</name>
    <dbReference type="NCBI Taxonomy" id="1619010"/>
    <lineage>
        <taxon>Bacteria</taxon>
        <taxon>Candidatus Wolfeibacteriota</taxon>
    </lineage>
</organism>
<dbReference type="InterPro" id="IPR058441">
    <property type="entry name" value="DUF8128"/>
</dbReference>
<dbReference type="SUPFAM" id="SSF52540">
    <property type="entry name" value="P-loop containing nucleoside triphosphate hydrolases"/>
    <property type="match status" value="1"/>
</dbReference>
<dbReference type="EMBL" id="LBSR01000002">
    <property type="protein sequence ID" value="KKQ23299.1"/>
    <property type="molecule type" value="Genomic_DNA"/>
</dbReference>
<protein>
    <recommendedName>
        <fullName evidence="5">Type IV secretion system coupling protein TraD DNA-binding domain-containing protein</fullName>
    </recommendedName>
</protein>
<dbReference type="AlphaFoldDB" id="A0A0G0IGG1"/>
<dbReference type="Proteomes" id="UP000034044">
    <property type="component" value="Unassembled WGS sequence"/>
</dbReference>
<dbReference type="PANTHER" id="PTHR30121">
    <property type="entry name" value="UNCHARACTERIZED PROTEIN YJGR-RELATED"/>
    <property type="match status" value="1"/>
</dbReference>
<feature type="domain" description="DUF8128" evidence="2">
    <location>
        <begin position="95"/>
        <end position="352"/>
    </location>
</feature>
<evidence type="ECO:0000313" key="4">
    <source>
        <dbReference type="Proteomes" id="UP000034044"/>
    </source>
</evidence>
<dbReference type="InterPro" id="IPR002789">
    <property type="entry name" value="HerA_central"/>
</dbReference>